<dbReference type="AlphaFoldDB" id="A0A109RDU3"/>
<dbReference type="EMBL" id="CP014160">
    <property type="protein sequence ID" value="AMB94823.1"/>
    <property type="molecule type" value="Genomic_DNA"/>
</dbReference>
<dbReference type="InterPro" id="IPR008532">
    <property type="entry name" value="NFACT_RNA-bd"/>
</dbReference>
<evidence type="ECO:0000256" key="4">
    <source>
        <dbReference type="ARBA" id="ARBA00022917"/>
    </source>
</evidence>
<keyword evidence="8" id="KW-1185">Reference proteome</keyword>
<dbReference type="PANTHER" id="PTHR15239">
    <property type="entry name" value="NUCLEAR EXPORT MEDIATOR FACTOR NEMF"/>
    <property type="match status" value="1"/>
</dbReference>
<organism evidence="7 8">
    <name type="scientific">Aerococcus sanguinicola</name>
    <dbReference type="NCBI Taxonomy" id="119206"/>
    <lineage>
        <taxon>Bacteria</taxon>
        <taxon>Bacillati</taxon>
        <taxon>Bacillota</taxon>
        <taxon>Bacilli</taxon>
        <taxon>Lactobacillales</taxon>
        <taxon>Aerococcaceae</taxon>
        <taxon>Aerococcus</taxon>
    </lineage>
</organism>
<keyword evidence="4 5" id="KW-0648">Protein biosynthesis</keyword>
<dbReference type="InterPro" id="IPR043682">
    <property type="entry name" value="RqcH_bacterial"/>
</dbReference>
<dbReference type="GO" id="GO:0043023">
    <property type="term" value="F:ribosomal large subunit binding"/>
    <property type="evidence" value="ECO:0007669"/>
    <property type="project" value="UniProtKB-UniRule"/>
</dbReference>
<dbReference type="Pfam" id="PF05833">
    <property type="entry name" value="NFACT_N"/>
    <property type="match status" value="1"/>
</dbReference>
<keyword evidence="1 5" id="KW-0820">tRNA-binding</keyword>
<evidence type="ECO:0000259" key="6">
    <source>
        <dbReference type="Pfam" id="PF05670"/>
    </source>
</evidence>
<dbReference type="FunFam" id="2.30.310.10:FF:000004">
    <property type="entry name" value="Fibronectin-binding protein A"/>
    <property type="match status" value="1"/>
</dbReference>
<dbReference type="KEGG" id="asan:AWM72_08665"/>
<keyword evidence="2 5" id="KW-0699">rRNA-binding</keyword>
<dbReference type="Pfam" id="PF05670">
    <property type="entry name" value="NFACT-R_1"/>
    <property type="match status" value="1"/>
</dbReference>
<dbReference type="GO" id="GO:0072344">
    <property type="term" value="P:rescue of stalled ribosome"/>
    <property type="evidence" value="ECO:0007669"/>
    <property type="project" value="UniProtKB-UniRule"/>
</dbReference>
<dbReference type="Gene3D" id="2.30.310.10">
    <property type="entry name" value="ibrinogen binding protein from staphylococcus aureus domain"/>
    <property type="match status" value="1"/>
</dbReference>
<name>A0A109RDU3_9LACT</name>
<dbReference type="GO" id="GO:0019843">
    <property type="term" value="F:rRNA binding"/>
    <property type="evidence" value="ECO:0007669"/>
    <property type="project" value="UniProtKB-UniRule"/>
</dbReference>
<sequence>MSFDGMFTHSMTHELKETLTQGKINKIQQPSDYEVLLTIRKQGQNHKLLLSAHPDFARAQLSQVDYPMPDTPPNFCMVLRKYLKGALVLAVDQYENDRVIRLDLLRTDEIGDQQKLTLVVEMMGRHSNIILVDHQGQILDVIKRVPLYQNRYRTLLPGASYQLPPYQNKANPFKIGSDWQPTSQQSLSRQVLQQELMGLGWESAEEIIFRAQSNPDKALGQIIQEFCQAFDQPQPCLTGTDKKLEFTAFPYLSLTGDKETYDSLGQLLDVYYARHTERQQVQEIGQQIDQVTQRELKHQRKKQKNLRKDLEKSQKADHYQLLGELLTSNLYQLQGNQASVDLPNYYDDNRLVHIPLKAELSPAENAQAYYQKYNKLTKSRSHIQEQLAKSQEEINYLESIQAQIEWSNPKELELIREELKEEGYIKDRKKKTHKRIKPLKPRQFTSSSGYTIKVGRNNKQNDQLTMRQANKNHYWFHVKDVPGSHVILETDQASDDDILEAASIAAHYSKSRHSNNVPVDYTRVKDVKKPNGAKPGFVNYFNQKTVFVKPAQIANKE</sequence>
<reference evidence="8" key="2">
    <citation type="submission" date="2016-01" db="EMBL/GenBank/DDBJ databases">
        <title>Six Aerococcus type strain genome sequencing and assembly using PacBio and Illumina Hiseq.</title>
        <authorList>
            <person name="Carkaci D."/>
            <person name="Dargis R."/>
            <person name="Nielsen X.C."/>
            <person name="Skovgaard O."/>
            <person name="Fuursted K."/>
            <person name="Christensen J.J."/>
        </authorList>
    </citation>
    <scope>NUCLEOTIDE SEQUENCE [LARGE SCALE GENOMIC DNA]</scope>
    <source>
        <strain evidence="8">CCUG43001</strain>
    </source>
</reference>
<dbReference type="Proteomes" id="UP000069912">
    <property type="component" value="Chromosome"/>
</dbReference>
<evidence type="ECO:0000256" key="3">
    <source>
        <dbReference type="ARBA" id="ARBA00022884"/>
    </source>
</evidence>
<comment type="function">
    <text evidence="5">Key component of the ribosome quality control system (RQC), a ribosome-associated complex that mediates the extraction of incompletely synthesized nascent chains from stalled ribosomes and their subsequent degradation. RqcH recruits Ala-charged tRNA, and with RqcP directs the elongation of stalled nascent chains on 50S ribosomal subunits, leading to non-templated C-terminal alanine extensions (Ala tail). The Ala tail promotes nascent chain degradation. May add between 1 and at least 8 Ala residues. Binds to stalled 50S ribosomal subunits.</text>
</comment>
<protein>
    <recommendedName>
        <fullName evidence="5">Rqc2 homolog RqcH</fullName>
        <shortName evidence="5">RqcH</shortName>
    </recommendedName>
</protein>
<evidence type="ECO:0000313" key="8">
    <source>
        <dbReference type="Proteomes" id="UP000069912"/>
    </source>
</evidence>
<gene>
    <name evidence="5" type="primary">rqcH</name>
    <name evidence="7" type="ORF">AWM72_08665</name>
</gene>
<evidence type="ECO:0000256" key="1">
    <source>
        <dbReference type="ARBA" id="ARBA00022555"/>
    </source>
</evidence>
<comment type="similarity">
    <text evidence="5">Belongs to the NEMF family.</text>
</comment>
<reference evidence="7 8" key="1">
    <citation type="journal article" date="2016" name="Genome Announc.">
        <title>Complete Genome Sequences of Aerococcus christensenii CCUG 28831T, Aerococcus sanguinicola CCUG 43001T, Aerococcus urinae CCUG 36881T, Aerococcus urinaeequi CCUG 28094T, Aerococcus urinaehominis CCUG 42038 BT, and Aerococcus viridans CCUG 4311T.</title>
        <authorList>
            <person name="Carkaci D."/>
            <person name="Dargis R."/>
            <person name="Nielsen X.C."/>
            <person name="Skovgaard O."/>
            <person name="Fuursted K."/>
            <person name="Christensen J.J."/>
        </authorList>
    </citation>
    <scope>NUCLEOTIDE SEQUENCE [LARGE SCALE GENOMIC DNA]</scope>
    <source>
        <strain evidence="7 8">CCUG43001</strain>
    </source>
</reference>
<keyword evidence="3 5" id="KW-0694">RNA-binding</keyword>
<accession>A0A109RDU3</accession>
<dbReference type="InterPro" id="IPR051608">
    <property type="entry name" value="RQC_Subunit_NEMF"/>
</dbReference>
<feature type="domain" description="NFACT RNA-binding" evidence="6">
    <location>
        <begin position="441"/>
        <end position="532"/>
    </location>
</feature>
<dbReference type="GeneID" id="92904140"/>
<proteinExistence type="inferred from homology"/>
<dbReference type="Gene3D" id="3.40.970.40">
    <property type="entry name" value="fibrinogen binding protein from staphylococcus aureus domain like"/>
    <property type="match status" value="1"/>
</dbReference>
<evidence type="ECO:0000256" key="2">
    <source>
        <dbReference type="ARBA" id="ARBA00022730"/>
    </source>
</evidence>
<comment type="subunit">
    <text evidence="5">Associates with stalled 50S ribosomal subunits. Binds to RqcP.</text>
</comment>
<dbReference type="GO" id="GO:0000049">
    <property type="term" value="F:tRNA binding"/>
    <property type="evidence" value="ECO:0007669"/>
    <property type="project" value="UniProtKB-UniRule"/>
</dbReference>
<evidence type="ECO:0000256" key="5">
    <source>
        <dbReference type="HAMAP-Rule" id="MF_00844"/>
    </source>
</evidence>
<dbReference type="HAMAP" id="MF_00844_B">
    <property type="entry name" value="RqcH_B"/>
    <property type="match status" value="1"/>
</dbReference>
<dbReference type="GO" id="GO:1990112">
    <property type="term" value="C:RQC complex"/>
    <property type="evidence" value="ECO:0007669"/>
    <property type="project" value="TreeGrafter"/>
</dbReference>
<dbReference type="PANTHER" id="PTHR15239:SF6">
    <property type="entry name" value="RIBOSOME QUALITY CONTROL COMPLEX SUBUNIT NEMF"/>
    <property type="match status" value="1"/>
</dbReference>
<evidence type="ECO:0000313" key="7">
    <source>
        <dbReference type="EMBL" id="AMB94823.1"/>
    </source>
</evidence>
<dbReference type="RefSeq" id="WP_067976284.1">
    <property type="nucleotide sequence ID" value="NZ_CAJHKM010000003.1"/>
</dbReference>